<keyword evidence="1" id="KW-1133">Transmembrane helix</keyword>
<dbReference type="Pfam" id="PF03544">
    <property type="entry name" value="TonB_C"/>
    <property type="match status" value="1"/>
</dbReference>
<dbReference type="PROSITE" id="PS52015">
    <property type="entry name" value="TONB_CTD"/>
    <property type="match status" value="1"/>
</dbReference>
<evidence type="ECO:0000313" key="3">
    <source>
        <dbReference type="EMBL" id="GAG12581.1"/>
    </source>
</evidence>
<feature type="transmembrane region" description="Helical" evidence="1">
    <location>
        <begin position="12"/>
        <end position="28"/>
    </location>
</feature>
<evidence type="ECO:0000259" key="2">
    <source>
        <dbReference type="PROSITE" id="PS52015"/>
    </source>
</evidence>
<name>X0WIR5_9ZZZZ</name>
<reference evidence="3" key="1">
    <citation type="journal article" date="2014" name="Front. Microbiol.">
        <title>High frequency of phylogenetically diverse reductive dehalogenase-homologous genes in deep subseafloor sedimentary metagenomes.</title>
        <authorList>
            <person name="Kawai M."/>
            <person name="Futagami T."/>
            <person name="Toyoda A."/>
            <person name="Takaki Y."/>
            <person name="Nishi S."/>
            <person name="Hori S."/>
            <person name="Arai W."/>
            <person name="Tsubouchi T."/>
            <person name="Morono Y."/>
            <person name="Uchiyama I."/>
            <person name="Ito T."/>
            <person name="Fujiyama A."/>
            <person name="Inagaki F."/>
            <person name="Takami H."/>
        </authorList>
    </citation>
    <scope>NUCLEOTIDE SEQUENCE</scope>
    <source>
        <strain evidence="3">Expedition CK06-06</strain>
    </source>
</reference>
<dbReference type="InterPro" id="IPR037682">
    <property type="entry name" value="TonB_C"/>
</dbReference>
<organism evidence="3">
    <name type="scientific">marine sediment metagenome</name>
    <dbReference type="NCBI Taxonomy" id="412755"/>
    <lineage>
        <taxon>unclassified sequences</taxon>
        <taxon>metagenomes</taxon>
        <taxon>ecological metagenomes</taxon>
    </lineage>
</organism>
<dbReference type="AlphaFoldDB" id="X0WIR5"/>
<sequence>RGIPFVEILFKVIFLLVLSLFIGFGLYLNSIEPLHQEISEKIDRIKTQFLIQEKKKVVEEKPKPKKKKIKKKKAEKPVDLTKKPIMKQKVDDIKPTVTTTRKKVRRVYGLKRVYSKGIGAGGSLANAVVGKLGNTLEKEVDTVTVTKEEIIKGEVVSTTTVTTAPRFKKRVKPEYTQEMLDNEVEGVIKVKVLVDVDGRIKKAIALNNLGFGSKEIAVKACFKMLFEPAKRGDVPVAVWIIIPIKFVLLG</sequence>
<keyword evidence="1" id="KW-0472">Membrane</keyword>
<dbReference type="GO" id="GO:0055085">
    <property type="term" value="P:transmembrane transport"/>
    <property type="evidence" value="ECO:0007669"/>
    <property type="project" value="InterPro"/>
</dbReference>
<protein>
    <recommendedName>
        <fullName evidence="2">TonB C-terminal domain-containing protein</fullName>
    </recommendedName>
</protein>
<gene>
    <name evidence="3" type="ORF">S01H1_35591</name>
</gene>
<proteinExistence type="predicted"/>
<dbReference type="SUPFAM" id="SSF74653">
    <property type="entry name" value="TolA/TonB C-terminal domain"/>
    <property type="match status" value="1"/>
</dbReference>
<comment type="caution">
    <text evidence="3">The sequence shown here is derived from an EMBL/GenBank/DDBJ whole genome shotgun (WGS) entry which is preliminary data.</text>
</comment>
<dbReference type="Gene3D" id="3.30.1150.10">
    <property type="match status" value="1"/>
</dbReference>
<evidence type="ECO:0000256" key="1">
    <source>
        <dbReference type="SAM" id="Phobius"/>
    </source>
</evidence>
<keyword evidence="1" id="KW-0812">Transmembrane</keyword>
<feature type="non-terminal residue" evidence="3">
    <location>
        <position position="1"/>
    </location>
</feature>
<accession>X0WIR5</accession>
<dbReference type="EMBL" id="BARS01022245">
    <property type="protein sequence ID" value="GAG12581.1"/>
    <property type="molecule type" value="Genomic_DNA"/>
</dbReference>
<feature type="domain" description="TonB C-terminal" evidence="2">
    <location>
        <begin position="160"/>
        <end position="250"/>
    </location>
</feature>